<dbReference type="STRING" id="1858805.M5GE70"/>
<dbReference type="PANTHER" id="PTHR46237:SF1">
    <property type="entry name" value="CYTOCHROME B5 REDUCTASE 4"/>
    <property type="match status" value="1"/>
</dbReference>
<dbReference type="SMART" id="SM01117">
    <property type="entry name" value="Cyt-b5"/>
    <property type="match status" value="1"/>
</dbReference>
<dbReference type="GO" id="GO:0005737">
    <property type="term" value="C:cytoplasm"/>
    <property type="evidence" value="ECO:0007669"/>
    <property type="project" value="TreeGrafter"/>
</dbReference>
<dbReference type="InterPro" id="IPR001199">
    <property type="entry name" value="Cyt_B5-like_heme/steroid-bd"/>
</dbReference>
<dbReference type="InterPro" id="IPR036400">
    <property type="entry name" value="Cyt_B5-like_heme/steroid_sf"/>
</dbReference>
<keyword evidence="2" id="KW-0479">Metal-binding</keyword>
<accession>M5GE70</accession>
<gene>
    <name evidence="5" type="ORF">DACRYDRAFT_63499</name>
</gene>
<dbReference type="PRINTS" id="PR00363">
    <property type="entry name" value="CYTOCHROMEB5"/>
</dbReference>
<dbReference type="OrthoDB" id="432299at2759"/>
<keyword evidence="1" id="KW-0349">Heme</keyword>
<dbReference type="SUPFAM" id="SSF55856">
    <property type="entry name" value="Cytochrome b5-like heme/steroid binding domain"/>
    <property type="match status" value="1"/>
</dbReference>
<reference evidence="5 6" key="1">
    <citation type="journal article" date="2012" name="Science">
        <title>The Paleozoic origin of enzymatic lignin decomposition reconstructed from 31 fungal genomes.</title>
        <authorList>
            <person name="Floudas D."/>
            <person name="Binder M."/>
            <person name="Riley R."/>
            <person name="Barry K."/>
            <person name="Blanchette R.A."/>
            <person name="Henrissat B."/>
            <person name="Martinez A.T."/>
            <person name="Otillar R."/>
            <person name="Spatafora J.W."/>
            <person name="Yadav J.S."/>
            <person name="Aerts A."/>
            <person name="Benoit I."/>
            <person name="Boyd A."/>
            <person name="Carlson A."/>
            <person name="Copeland A."/>
            <person name="Coutinho P.M."/>
            <person name="de Vries R.P."/>
            <person name="Ferreira P."/>
            <person name="Findley K."/>
            <person name="Foster B."/>
            <person name="Gaskell J."/>
            <person name="Glotzer D."/>
            <person name="Gorecki P."/>
            <person name="Heitman J."/>
            <person name="Hesse C."/>
            <person name="Hori C."/>
            <person name="Igarashi K."/>
            <person name="Jurgens J.A."/>
            <person name="Kallen N."/>
            <person name="Kersten P."/>
            <person name="Kohler A."/>
            <person name="Kuees U."/>
            <person name="Kumar T.K.A."/>
            <person name="Kuo A."/>
            <person name="LaButti K."/>
            <person name="Larrondo L.F."/>
            <person name="Lindquist E."/>
            <person name="Ling A."/>
            <person name="Lombard V."/>
            <person name="Lucas S."/>
            <person name="Lundell T."/>
            <person name="Martin R."/>
            <person name="McLaughlin D.J."/>
            <person name="Morgenstern I."/>
            <person name="Morin E."/>
            <person name="Murat C."/>
            <person name="Nagy L.G."/>
            <person name="Nolan M."/>
            <person name="Ohm R.A."/>
            <person name="Patyshakuliyeva A."/>
            <person name="Rokas A."/>
            <person name="Ruiz-Duenas F.J."/>
            <person name="Sabat G."/>
            <person name="Salamov A."/>
            <person name="Samejima M."/>
            <person name="Schmutz J."/>
            <person name="Slot J.C."/>
            <person name="St John F."/>
            <person name="Stenlid J."/>
            <person name="Sun H."/>
            <person name="Sun S."/>
            <person name="Syed K."/>
            <person name="Tsang A."/>
            <person name="Wiebenga A."/>
            <person name="Young D."/>
            <person name="Pisabarro A."/>
            <person name="Eastwood D.C."/>
            <person name="Martin F."/>
            <person name="Cullen D."/>
            <person name="Grigoriev I.V."/>
            <person name="Hibbett D.S."/>
        </authorList>
    </citation>
    <scope>NUCLEOTIDE SEQUENCE [LARGE SCALE GENOMIC DNA]</scope>
    <source>
        <strain evidence="5 6">DJM-731 SS1</strain>
    </source>
</reference>
<dbReference type="FunFam" id="3.10.120.10:FF:000001">
    <property type="entry name" value="Cytochrome b5 reductase 4"/>
    <property type="match status" value="1"/>
</dbReference>
<evidence type="ECO:0000256" key="3">
    <source>
        <dbReference type="ARBA" id="ARBA00023004"/>
    </source>
</evidence>
<dbReference type="PANTHER" id="PTHR46237">
    <property type="entry name" value="CYTOCHROME B5 REDUCTASE 4 FAMILY MEMBER"/>
    <property type="match status" value="1"/>
</dbReference>
<evidence type="ECO:0000313" key="6">
    <source>
        <dbReference type="Proteomes" id="UP000030653"/>
    </source>
</evidence>
<dbReference type="GO" id="GO:0020037">
    <property type="term" value="F:heme binding"/>
    <property type="evidence" value="ECO:0007669"/>
    <property type="project" value="TreeGrafter"/>
</dbReference>
<keyword evidence="6" id="KW-1185">Reference proteome</keyword>
<dbReference type="RefSeq" id="XP_040632026.1">
    <property type="nucleotide sequence ID" value="XM_040775732.1"/>
</dbReference>
<protein>
    <submittedName>
        <fullName evidence="5">Cytochrome b5</fullName>
    </submittedName>
</protein>
<dbReference type="Proteomes" id="UP000030653">
    <property type="component" value="Unassembled WGS sequence"/>
</dbReference>
<keyword evidence="3" id="KW-0408">Iron</keyword>
<dbReference type="Pfam" id="PF00173">
    <property type="entry name" value="Cyt-b5"/>
    <property type="match status" value="1"/>
</dbReference>
<dbReference type="EMBL" id="JH795857">
    <property type="protein sequence ID" value="EJU05132.1"/>
    <property type="molecule type" value="Genomic_DNA"/>
</dbReference>
<name>M5GE70_DACPD</name>
<dbReference type="GO" id="GO:0004128">
    <property type="term" value="F:cytochrome-b5 reductase activity, acting on NAD(P)H"/>
    <property type="evidence" value="ECO:0007669"/>
    <property type="project" value="TreeGrafter"/>
</dbReference>
<organism evidence="5 6">
    <name type="scientific">Dacryopinax primogenitus (strain DJM 731)</name>
    <name type="common">Brown rot fungus</name>
    <dbReference type="NCBI Taxonomy" id="1858805"/>
    <lineage>
        <taxon>Eukaryota</taxon>
        <taxon>Fungi</taxon>
        <taxon>Dikarya</taxon>
        <taxon>Basidiomycota</taxon>
        <taxon>Agaricomycotina</taxon>
        <taxon>Dacrymycetes</taxon>
        <taxon>Dacrymycetales</taxon>
        <taxon>Dacrymycetaceae</taxon>
        <taxon>Dacryopinax</taxon>
    </lineage>
</organism>
<dbReference type="GeneID" id="63690794"/>
<dbReference type="InterPro" id="IPR051872">
    <property type="entry name" value="Cytochrome_b5/Flavoprotein_Rdt"/>
</dbReference>
<dbReference type="PROSITE" id="PS50255">
    <property type="entry name" value="CYTOCHROME_B5_2"/>
    <property type="match status" value="1"/>
</dbReference>
<proteinExistence type="predicted"/>
<dbReference type="Gene3D" id="3.10.120.10">
    <property type="entry name" value="Cytochrome b5-like heme/steroid binding domain"/>
    <property type="match status" value="1"/>
</dbReference>
<feature type="domain" description="Cytochrome b5 heme-binding" evidence="4">
    <location>
        <begin position="56"/>
        <end position="132"/>
    </location>
</feature>
<dbReference type="AlphaFoldDB" id="M5GE70"/>
<evidence type="ECO:0000256" key="1">
    <source>
        <dbReference type="ARBA" id="ARBA00022617"/>
    </source>
</evidence>
<evidence type="ECO:0000313" key="5">
    <source>
        <dbReference type="EMBL" id="EJU05132.1"/>
    </source>
</evidence>
<sequence>MPPPPVPTNGGLRAAVKAQKKAIKRQLREALAPGHSQMDWAILKTKGLNLRGTENILRVTPSTLAAHTTKEDAWSCFFGKVYNLTPYFSYHPGGERKLLRVAGKDGTRLFVHSHEWINVEAMMDECFVGYLVPEPERAEPEDD</sequence>
<dbReference type="OMA" id="RNCFIGY"/>
<evidence type="ECO:0000259" key="4">
    <source>
        <dbReference type="PROSITE" id="PS50255"/>
    </source>
</evidence>
<dbReference type="HOGENOM" id="CLU_046313_2_3_1"/>
<evidence type="ECO:0000256" key="2">
    <source>
        <dbReference type="ARBA" id="ARBA00022723"/>
    </source>
</evidence>
<dbReference type="GO" id="GO:0046872">
    <property type="term" value="F:metal ion binding"/>
    <property type="evidence" value="ECO:0007669"/>
    <property type="project" value="UniProtKB-KW"/>
</dbReference>